<comment type="pathway">
    <text evidence="3 6">Glycan biosynthesis; trehalose biosynthesis.</text>
</comment>
<evidence type="ECO:0000313" key="7">
    <source>
        <dbReference type="EMBL" id="JAC65329.1"/>
    </source>
</evidence>
<comment type="function">
    <text evidence="6">Removes the phosphate from trehalose 6-phosphate to produce free trehalose.</text>
</comment>
<dbReference type="FunFam" id="3.30.70.1020:FF:000004">
    <property type="entry name" value="Trehalose 6-phosphate phosphatase"/>
    <property type="match status" value="1"/>
</dbReference>
<dbReference type="FunFam" id="3.40.50.1000:FF:000073">
    <property type="entry name" value="Trehalose 6-phosphate phosphatase"/>
    <property type="match status" value="1"/>
</dbReference>
<evidence type="ECO:0000313" key="8">
    <source>
        <dbReference type="EMBL" id="JAC76617.1"/>
    </source>
</evidence>
<dbReference type="GO" id="GO:0005992">
    <property type="term" value="P:trehalose biosynthetic process"/>
    <property type="evidence" value="ECO:0007669"/>
    <property type="project" value="UniProtKB-UniPathway"/>
</dbReference>
<comment type="catalytic activity">
    <reaction evidence="1 6">
        <text>alpha,alpha-trehalose 6-phosphate + H2O = alpha,alpha-trehalose + phosphate</text>
        <dbReference type="Rhea" id="RHEA:23420"/>
        <dbReference type="ChEBI" id="CHEBI:15377"/>
        <dbReference type="ChEBI" id="CHEBI:16551"/>
        <dbReference type="ChEBI" id="CHEBI:43474"/>
        <dbReference type="ChEBI" id="CHEBI:58429"/>
        <dbReference type="EC" id="3.1.3.12"/>
    </reaction>
</comment>
<gene>
    <name evidence="7" type="primary">OTSB</name>
    <name evidence="7" type="ORF">TSPGSL018_16273</name>
    <name evidence="8" type="ORF">TSPGSL018_19704</name>
</gene>
<dbReference type="NCBIfam" id="TIGR00685">
    <property type="entry name" value="T6PP"/>
    <property type="match status" value="1"/>
</dbReference>
<name>A0A061R3J9_9CHLO</name>
<dbReference type="EMBL" id="GBEZ01021417">
    <property type="protein sequence ID" value="JAC65329.1"/>
    <property type="molecule type" value="Transcribed_RNA"/>
</dbReference>
<dbReference type="SUPFAM" id="SSF56784">
    <property type="entry name" value="HAD-like"/>
    <property type="match status" value="1"/>
</dbReference>
<evidence type="ECO:0000256" key="3">
    <source>
        <dbReference type="ARBA" id="ARBA00005199"/>
    </source>
</evidence>
<dbReference type="AlphaFoldDB" id="A0A061R3J9"/>
<dbReference type="PANTHER" id="PTHR43768">
    <property type="entry name" value="TREHALOSE 6-PHOSPHATE PHOSPHATASE"/>
    <property type="match status" value="1"/>
</dbReference>
<dbReference type="InterPro" id="IPR023214">
    <property type="entry name" value="HAD_sf"/>
</dbReference>
<proteinExistence type="inferred from homology"/>
<dbReference type="EMBL" id="GBEZ01008948">
    <property type="protein sequence ID" value="JAC76617.1"/>
    <property type="molecule type" value="Transcribed_RNA"/>
</dbReference>
<protein>
    <recommendedName>
        <fullName evidence="6">Trehalose 6-phosphate phosphatase</fullName>
        <ecNumber evidence="6">3.1.3.12</ecNumber>
    </recommendedName>
</protein>
<dbReference type="InterPro" id="IPR003337">
    <property type="entry name" value="Trehalose_PPase"/>
</dbReference>
<comment type="similarity">
    <text evidence="4 6">Belongs to the trehalose phosphatase family.</text>
</comment>
<evidence type="ECO:0000256" key="4">
    <source>
        <dbReference type="ARBA" id="ARBA00008770"/>
    </source>
</evidence>
<reference evidence="7" key="1">
    <citation type="submission" date="2014-05" db="EMBL/GenBank/DDBJ databases">
        <title>The transcriptome of the halophilic microalga Tetraselmis sp. GSL018 isolated from the Great Salt Lake, Utah.</title>
        <authorList>
            <person name="Jinkerson R.E."/>
            <person name="D'Adamo S."/>
            <person name="Posewitz M.C."/>
        </authorList>
    </citation>
    <scope>NUCLEOTIDE SEQUENCE</scope>
    <source>
        <strain evidence="7">GSL018</strain>
    </source>
</reference>
<keyword evidence="5 6" id="KW-0378">Hydrolase</keyword>
<evidence type="ECO:0000256" key="5">
    <source>
        <dbReference type="ARBA" id="ARBA00022801"/>
    </source>
</evidence>
<evidence type="ECO:0000256" key="1">
    <source>
        <dbReference type="ARBA" id="ARBA00000500"/>
    </source>
</evidence>
<dbReference type="Gene3D" id="3.40.50.1000">
    <property type="entry name" value="HAD superfamily/HAD-like"/>
    <property type="match status" value="1"/>
</dbReference>
<dbReference type="InterPro" id="IPR036412">
    <property type="entry name" value="HAD-like_sf"/>
</dbReference>
<dbReference type="NCBIfam" id="TIGR01484">
    <property type="entry name" value="HAD-SF-IIB"/>
    <property type="match status" value="1"/>
</dbReference>
<evidence type="ECO:0000256" key="2">
    <source>
        <dbReference type="ARBA" id="ARBA00001968"/>
    </source>
</evidence>
<dbReference type="InterPro" id="IPR006379">
    <property type="entry name" value="HAD-SF_hydro_IIB"/>
</dbReference>
<dbReference type="Gene3D" id="3.30.70.1020">
    <property type="entry name" value="Trehalose-6-phosphate phosphatase related protein, domain 2"/>
    <property type="match status" value="1"/>
</dbReference>
<organism evidence="7">
    <name type="scientific">Tetraselmis sp. GSL018</name>
    <dbReference type="NCBI Taxonomy" id="582737"/>
    <lineage>
        <taxon>Eukaryota</taxon>
        <taxon>Viridiplantae</taxon>
        <taxon>Chlorophyta</taxon>
        <taxon>core chlorophytes</taxon>
        <taxon>Chlorodendrophyceae</taxon>
        <taxon>Chlorodendrales</taxon>
        <taxon>Chlorodendraceae</taxon>
        <taxon>Tetraselmis</taxon>
    </lineage>
</organism>
<dbReference type="InterPro" id="IPR044651">
    <property type="entry name" value="OTSB-like"/>
</dbReference>
<comment type="cofactor">
    <cofactor evidence="2 6">
        <name>a divalent metal cation</name>
        <dbReference type="ChEBI" id="CHEBI:60240"/>
    </cofactor>
</comment>
<dbReference type="PANTHER" id="PTHR43768:SF3">
    <property type="entry name" value="TREHALOSE 6-PHOSPHATE PHOSPHATASE"/>
    <property type="match status" value="1"/>
</dbReference>
<sequence length="375" mass="42163">MLRRGASEQAIEAVHRKLADRASFELAEDELETLRAQLTNQTFNLAPSRLHSDITSATRLLSSKEAEYADWKMRYPSILDDFDTFCRAAHGKRLAVFLDYDGTLTPIVNNPDEAFMSDEMRESVRSVAQMYPTAIISGRGREKVEAFVQLSELYYAGSHGLDIVGPKDEDNMSFQPAAKFEPIMDAVYQQLVENVKSIEGATVEHNKFCVSLHFRNCQASDYQKVEDVANEVLLHHSGLKFSRGRKVFEIKPEVDWNKGKALQHLLEALELSHADDVLSLYIGDDRTDEDAFKVLKDTGTGIGILVSSKAKPTSAAYHLRHPEEVGEFLHRLVDWGHDEGNGWHSNAHCNGWSPLYSRGRSQPNSARELNLVDGQ</sequence>
<dbReference type="GO" id="GO:0004805">
    <property type="term" value="F:trehalose-phosphatase activity"/>
    <property type="evidence" value="ECO:0007669"/>
    <property type="project" value="UniProtKB-EC"/>
</dbReference>
<dbReference type="EC" id="3.1.3.12" evidence="6"/>
<dbReference type="UniPathway" id="UPA00299"/>
<dbReference type="CDD" id="cd01627">
    <property type="entry name" value="HAD_TPP"/>
    <property type="match status" value="1"/>
</dbReference>
<dbReference type="Pfam" id="PF02358">
    <property type="entry name" value="Trehalose_PPase"/>
    <property type="match status" value="1"/>
</dbReference>
<evidence type="ECO:0000256" key="6">
    <source>
        <dbReference type="RuleBase" id="RU361117"/>
    </source>
</evidence>
<accession>A0A061R3J9</accession>